<dbReference type="AlphaFoldDB" id="A0A1J4KBL5"/>
<proteinExistence type="predicted"/>
<dbReference type="OrthoDB" id="10684646at2759"/>
<dbReference type="Proteomes" id="UP000179807">
    <property type="component" value="Unassembled WGS sequence"/>
</dbReference>
<reference evidence="2" key="1">
    <citation type="submission" date="2016-10" db="EMBL/GenBank/DDBJ databases">
        <authorList>
            <person name="Benchimol M."/>
            <person name="Almeida L.G."/>
            <person name="Vasconcelos A.T."/>
            <person name="Perreira-Neves A."/>
            <person name="Rosa I.A."/>
            <person name="Tasca T."/>
            <person name="Bogo M.R."/>
            <person name="de Souza W."/>
        </authorList>
    </citation>
    <scope>NUCLEOTIDE SEQUENCE [LARGE SCALE GENOMIC DNA]</scope>
    <source>
        <strain evidence="2">K</strain>
    </source>
</reference>
<comment type="caution">
    <text evidence="2">The sequence shown here is derived from an EMBL/GenBank/DDBJ whole genome shotgun (WGS) entry which is preliminary data.</text>
</comment>
<name>A0A1J4KBL5_9EUKA</name>
<dbReference type="RefSeq" id="XP_068361498.1">
    <property type="nucleotide sequence ID" value="XM_068503016.1"/>
</dbReference>
<dbReference type="GeneID" id="94837720"/>
<keyword evidence="1" id="KW-1133">Transmembrane helix</keyword>
<dbReference type="EMBL" id="MLAK01000670">
    <property type="protein sequence ID" value="OHT08362.1"/>
    <property type="molecule type" value="Genomic_DNA"/>
</dbReference>
<organism evidence="2 3">
    <name type="scientific">Tritrichomonas foetus</name>
    <dbReference type="NCBI Taxonomy" id="1144522"/>
    <lineage>
        <taxon>Eukaryota</taxon>
        <taxon>Metamonada</taxon>
        <taxon>Parabasalia</taxon>
        <taxon>Tritrichomonadida</taxon>
        <taxon>Tritrichomonadidae</taxon>
        <taxon>Tritrichomonas</taxon>
    </lineage>
</organism>
<feature type="transmembrane region" description="Helical" evidence="1">
    <location>
        <begin position="372"/>
        <end position="397"/>
    </location>
</feature>
<keyword evidence="1" id="KW-0472">Membrane</keyword>
<evidence type="ECO:0000313" key="2">
    <source>
        <dbReference type="EMBL" id="OHT08362.1"/>
    </source>
</evidence>
<evidence type="ECO:0000256" key="1">
    <source>
        <dbReference type="SAM" id="Phobius"/>
    </source>
</evidence>
<protein>
    <recommendedName>
        <fullName evidence="4">Right handed beta helix domain-containing protein</fullName>
    </recommendedName>
</protein>
<keyword evidence="3" id="KW-1185">Reference proteome</keyword>
<gene>
    <name evidence="2" type="ORF">TRFO_23196</name>
</gene>
<dbReference type="InterPro" id="IPR011050">
    <property type="entry name" value="Pectin_lyase_fold/virulence"/>
</dbReference>
<dbReference type="VEuPathDB" id="TrichDB:TRFO_23196"/>
<sequence>MQNLTLLYLTFSSNLLGSLSVNRYSNIHLKGMTTKNSFYSLIYLKWNKNDIKKQFLIENSRFSNFLQTAIYITSFKISNKTFENTLLLNCDQQIIIENCFFESCSTQKTGGAIYLDPSQCMPKTISLTGCTFFNCKATNSGGVYLSSNDSILSRCCFNKCFARISNHAFCLQSPTYSHKSENELISIYKCPDTGSGRYSCSLSNGNFLFTYFNSTNNKNNDVASISHVHSSYSEFYYVNFINNSGVDGITLHDSIEIFITEGNIISNNFKVSPFSATEDLCYVIIDRVFFIQNVRPIIELNDKCIFYLSYCSFDTEIREAFGIKQETNLLPRYCKVIEDLEGSPSIDYVFNDVCFTHIPVSSSSSKNDHNTFYILIIISGASIIILSAILIIIIFVIRKKKNLEGWLTTNEQIQ</sequence>
<evidence type="ECO:0008006" key="4">
    <source>
        <dbReference type="Google" id="ProtNLM"/>
    </source>
</evidence>
<keyword evidence="1" id="KW-0812">Transmembrane</keyword>
<dbReference type="SUPFAM" id="SSF51126">
    <property type="entry name" value="Pectin lyase-like"/>
    <property type="match status" value="1"/>
</dbReference>
<accession>A0A1J4KBL5</accession>
<evidence type="ECO:0000313" key="3">
    <source>
        <dbReference type="Proteomes" id="UP000179807"/>
    </source>
</evidence>